<dbReference type="SUPFAM" id="SSF51445">
    <property type="entry name" value="(Trans)glycosidases"/>
    <property type="match status" value="1"/>
</dbReference>
<dbReference type="Pfam" id="PF13200">
    <property type="entry name" value="DUF4015"/>
    <property type="match status" value="1"/>
</dbReference>
<feature type="domain" description="DUF4015" evidence="1">
    <location>
        <begin position="34"/>
        <end position="232"/>
    </location>
</feature>
<dbReference type="InterPro" id="IPR017853">
    <property type="entry name" value="GH"/>
</dbReference>
<name>A0A1F7W4G8_9BACT</name>
<evidence type="ECO:0000313" key="3">
    <source>
        <dbReference type="Proteomes" id="UP000176501"/>
    </source>
</evidence>
<dbReference type="AlphaFoldDB" id="A0A1F7W4G8"/>
<reference evidence="2 3" key="1">
    <citation type="journal article" date="2016" name="Nat. Commun.">
        <title>Thousands of microbial genomes shed light on interconnected biogeochemical processes in an aquifer system.</title>
        <authorList>
            <person name="Anantharaman K."/>
            <person name="Brown C.T."/>
            <person name="Hug L.A."/>
            <person name="Sharon I."/>
            <person name="Castelle C.J."/>
            <person name="Probst A.J."/>
            <person name="Thomas B.C."/>
            <person name="Singh A."/>
            <person name="Wilkins M.J."/>
            <person name="Karaoz U."/>
            <person name="Brodie E.L."/>
            <person name="Williams K.H."/>
            <person name="Hubbard S.S."/>
            <person name="Banfield J.F."/>
        </authorList>
    </citation>
    <scope>NUCLEOTIDE SEQUENCE [LARGE SCALE GENOMIC DNA]</scope>
</reference>
<protein>
    <recommendedName>
        <fullName evidence="1">DUF4015 domain-containing protein</fullName>
    </recommendedName>
</protein>
<dbReference type="InterPro" id="IPR025275">
    <property type="entry name" value="DUF4015"/>
</dbReference>
<dbReference type="EMBL" id="MGFE01000030">
    <property type="protein sequence ID" value="OGL97705.1"/>
    <property type="molecule type" value="Genomic_DNA"/>
</dbReference>
<comment type="caution">
    <text evidence="2">The sequence shown here is derived from an EMBL/GenBank/DDBJ whole genome shotgun (WGS) entry which is preliminary data.</text>
</comment>
<accession>A0A1F7W4G8</accession>
<organism evidence="2 3">
    <name type="scientific">Candidatus Uhrbacteria bacterium RIFOXYB2_FULL_57_15</name>
    <dbReference type="NCBI Taxonomy" id="1802422"/>
    <lineage>
        <taxon>Bacteria</taxon>
        <taxon>Candidatus Uhriibacteriota</taxon>
    </lineage>
</organism>
<gene>
    <name evidence="2" type="ORF">A2304_00375</name>
</gene>
<sequence>MGETRAPADCGACVFGSDDRWDVWAGGWVDDAIVAPVVAEEAIALGRKAYARGFDEVQFDYVRFASDGALSSIRYSVYDSVETKTEVMARFFETVGGVMRANGIPVSFDLFGMTFETGNDFGIGQRLVDVFPNADFISPMVYPSHYASGFQGYANPALYPYEVVTHSLVTGLGIVASNFGLPDAEITPKFRPWIQDFDIGAVYTADLIEAQIQAARDAHASGWMLWNARNVYEPADYLPE</sequence>
<proteinExistence type="predicted"/>
<evidence type="ECO:0000259" key="1">
    <source>
        <dbReference type="Pfam" id="PF13200"/>
    </source>
</evidence>
<dbReference type="Proteomes" id="UP000176501">
    <property type="component" value="Unassembled WGS sequence"/>
</dbReference>
<evidence type="ECO:0000313" key="2">
    <source>
        <dbReference type="EMBL" id="OGL97705.1"/>
    </source>
</evidence>